<organism evidence="2 3">
    <name type="scientific">Mycobacterium paragordonae</name>
    <dbReference type="NCBI Taxonomy" id="1389713"/>
    <lineage>
        <taxon>Bacteria</taxon>
        <taxon>Bacillati</taxon>
        <taxon>Actinomycetota</taxon>
        <taxon>Actinomycetes</taxon>
        <taxon>Mycobacteriales</taxon>
        <taxon>Mycobacteriaceae</taxon>
        <taxon>Mycobacterium</taxon>
    </lineage>
</organism>
<dbReference type="RefSeq" id="WP_120795097.1">
    <property type="nucleotide sequence ID" value="NZ_BLKX01000002.1"/>
</dbReference>
<dbReference type="Proteomes" id="UP000465240">
    <property type="component" value="Unassembled WGS sequence"/>
</dbReference>
<feature type="domain" description="Protein kinase" evidence="1">
    <location>
        <begin position="25"/>
        <end position="341"/>
    </location>
</feature>
<dbReference type="PANTHER" id="PTHR21310:SF40">
    <property type="entry name" value="AMINOGLYCOSIDE PHOSPHOTRANSFERASE DOMAIN-CONTAINING PROTEIN-RELATED"/>
    <property type="match status" value="1"/>
</dbReference>
<dbReference type="InterPro" id="IPR011009">
    <property type="entry name" value="Kinase-like_dom_sf"/>
</dbReference>
<dbReference type="InterPro" id="IPR041726">
    <property type="entry name" value="ACAD10_11_N"/>
</dbReference>
<comment type="caution">
    <text evidence="2">The sequence shown here is derived from an EMBL/GenBank/DDBJ whole genome shotgun (WGS) entry which is preliminary data.</text>
</comment>
<sequence length="341" mass="36668">MWSWSEAELQRLGRFLADHGLCGHTVTAQAIGDGHSNLTFLVSDGTSRVVVRRPPPPPLPPGAHDVLREARLLAALSDTPVPAPRVLATVAAGELLDVPFVVMDFVEGSVITESTPAASNDKLLRRRIGESLVDSLAALHNVSWLDIGLGDFGKPDGFNTRQLRRMRSLVAVDGTVPKAFAALDDWLQAHVPPESATSVVHNDFRIGNMIVDMNTGHIAAVLDWELATIGDPLADVGYLLTSYPAPGEPLVPTSVMGTAVLEPGYPTRAELLDRYADRTGADVSGVNWYATLAMYKLAALYEYSRRRFEDGVGDPYYADPGLVSSFLAAGERLVSEGSTLP</sequence>
<dbReference type="Pfam" id="PF01636">
    <property type="entry name" value="APH"/>
    <property type="match status" value="1"/>
</dbReference>
<geneLocation type="plasmid" evidence="2">
    <name>pJCM18565</name>
</geneLocation>
<dbReference type="InterPro" id="IPR000719">
    <property type="entry name" value="Prot_kinase_dom"/>
</dbReference>
<keyword evidence="3" id="KW-1185">Reference proteome</keyword>
<reference evidence="2 3" key="1">
    <citation type="journal article" date="2019" name="Emerg. Microbes Infect.">
        <title>Comprehensive subspecies identification of 175 nontuberculous mycobacteria species based on 7547 genomic profiles.</title>
        <authorList>
            <person name="Matsumoto Y."/>
            <person name="Kinjo T."/>
            <person name="Motooka D."/>
            <person name="Nabeya D."/>
            <person name="Jung N."/>
            <person name="Uechi K."/>
            <person name="Horii T."/>
            <person name="Iida T."/>
            <person name="Fujita J."/>
            <person name="Nakamura S."/>
        </authorList>
    </citation>
    <scope>NUCLEOTIDE SEQUENCE [LARGE SCALE GENOMIC DNA]</scope>
    <source>
        <strain evidence="2 3">JCM 18565</strain>
    </source>
</reference>
<keyword evidence="2" id="KW-0614">Plasmid</keyword>
<evidence type="ECO:0000259" key="1">
    <source>
        <dbReference type="PROSITE" id="PS50011"/>
    </source>
</evidence>
<dbReference type="CDD" id="cd05154">
    <property type="entry name" value="ACAD10_11_N-like"/>
    <property type="match status" value="1"/>
</dbReference>
<dbReference type="Gene3D" id="3.30.200.20">
    <property type="entry name" value="Phosphorylase Kinase, domain 1"/>
    <property type="match status" value="1"/>
</dbReference>
<gene>
    <name evidence="2" type="ORF">MPRG_60990</name>
</gene>
<dbReference type="PANTHER" id="PTHR21310">
    <property type="entry name" value="AMINOGLYCOSIDE PHOSPHOTRANSFERASE-RELATED-RELATED"/>
    <property type="match status" value="1"/>
</dbReference>
<name>A0ABQ1CED0_9MYCO</name>
<proteinExistence type="predicted"/>
<accession>A0ABQ1CED0</accession>
<protein>
    <submittedName>
        <fullName evidence="2">Acyl-CoA dehydrogenase</fullName>
    </submittedName>
</protein>
<dbReference type="PROSITE" id="PS50011">
    <property type="entry name" value="PROTEIN_KINASE_DOM"/>
    <property type="match status" value="1"/>
</dbReference>
<dbReference type="InterPro" id="IPR051678">
    <property type="entry name" value="AGP_Transferase"/>
</dbReference>
<dbReference type="SUPFAM" id="SSF56112">
    <property type="entry name" value="Protein kinase-like (PK-like)"/>
    <property type="match status" value="1"/>
</dbReference>
<evidence type="ECO:0000313" key="2">
    <source>
        <dbReference type="EMBL" id="GFG82823.1"/>
    </source>
</evidence>
<dbReference type="Gene3D" id="3.90.1200.10">
    <property type="match status" value="1"/>
</dbReference>
<dbReference type="EMBL" id="BLKX01000002">
    <property type="protein sequence ID" value="GFG82823.1"/>
    <property type="molecule type" value="Genomic_DNA"/>
</dbReference>
<evidence type="ECO:0000313" key="3">
    <source>
        <dbReference type="Proteomes" id="UP000465240"/>
    </source>
</evidence>
<dbReference type="InterPro" id="IPR002575">
    <property type="entry name" value="Aminoglycoside_PTrfase"/>
</dbReference>